<evidence type="ECO:0000313" key="1">
    <source>
        <dbReference type="EMBL" id="KAJ8333520.1"/>
    </source>
</evidence>
<comment type="caution">
    <text evidence="1">The sequence shown here is derived from an EMBL/GenBank/DDBJ whole genome shotgun (WGS) entry which is preliminary data.</text>
</comment>
<proteinExistence type="predicted"/>
<dbReference type="OrthoDB" id="8964046at2759"/>
<dbReference type="AlphaFoldDB" id="A0A9Q1E7D2"/>
<protein>
    <submittedName>
        <fullName evidence="1">Uncharacterized protein</fullName>
    </submittedName>
</protein>
<accession>A0A9Q1E7D2</accession>
<organism evidence="1 2">
    <name type="scientific">Synaphobranchus kaupii</name>
    <name type="common">Kaup's arrowtooth eel</name>
    <dbReference type="NCBI Taxonomy" id="118154"/>
    <lineage>
        <taxon>Eukaryota</taxon>
        <taxon>Metazoa</taxon>
        <taxon>Chordata</taxon>
        <taxon>Craniata</taxon>
        <taxon>Vertebrata</taxon>
        <taxon>Euteleostomi</taxon>
        <taxon>Actinopterygii</taxon>
        <taxon>Neopterygii</taxon>
        <taxon>Teleostei</taxon>
        <taxon>Anguilliformes</taxon>
        <taxon>Synaphobranchidae</taxon>
        <taxon>Synaphobranchus</taxon>
    </lineage>
</organism>
<dbReference type="Proteomes" id="UP001152622">
    <property type="component" value="Chromosome 23"/>
</dbReference>
<name>A0A9Q1E7D2_SYNKA</name>
<keyword evidence="2" id="KW-1185">Reference proteome</keyword>
<gene>
    <name evidence="1" type="ORF">SKAU_G00415280</name>
</gene>
<dbReference type="EMBL" id="JAINUF010000023">
    <property type="protein sequence ID" value="KAJ8333520.1"/>
    <property type="molecule type" value="Genomic_DNA"/>
</dbReference>
<sequence length="140" mass="15923">MDFDIAKFVEDPTVEVLESCRKADLLQIADYFQIDVVRSGTRQAIKTRLNEALLEIEVLPACMVPKESTLIDSEESPFKSDRPEIILQGGGGNASRLLRGLLRSSGFGRCWPIIVDARRHARRCACEHRERRRCCCLLEF</sequence>
<evidence type="ECO:0000313" key="2">
    <source>
        <dbReference type="Proteomes" id="UP001152622"/>
    </source>
</evidence>
<reference evidence="1" key="1">
    <citation type="journal article" date="2023" name="Science">
        <title>Genome structures resolve the early diversification of teleost fishes.</title>
        <authorList>
            <person name="Parey E."/>
            <person name="Louis A."/>
            <person name="Montfort J."/>
            <person name="Bouchez O."/>
            <person name="Roques C."/>
            <person name="Iampietro C."/>
            <person name="Lluch J."/>
            <person name="Castinel A."/>
            <person name="Donnadieu C."/>
            <person name="Desvignes T."/>
            <person name="Floi Bucao C."/>
            <person name="Jouanno E."/>
            <person name="Wen M."/>
            <person name="Mejri S."/>
            <person name="Dirks R."/>
            <person name="Jansen H."/>
            <person name="Henkel C."/>
            <person name="Chen W.J."/>
            <person name="Zahm M."/>
            <person name="Cabau C."/>
            <person name="Klopp C."/>
            <person name="Thompson A.W."/>
            <person name="Robinson-Rechavi M."/>
            <person name="Braasch I."/>
            <person name="Lecointre G."/>
            <person name="Bobe J."/>
            <person name="Postlethwait J.H."/>
            <person name="Berthelot C."/>
            <person name="Roest Crollius H."/>
            <person name="Guiguen Y."/>
        </authorList>
    </citation>
    <scope>NUCLEOTIDE SEQUENCE</scope>
    <source>
        <strain evidence="1">WJC10195</strain>
    </source>
</reference>